<sequence>MSGTDDESAADAQRIHQLFDELFDLTPAQRAERLTALSGEPALVAALDDMFAVPDAFLERRLVGTTPYSSLSADTKVGAFRVLRLIGRGGMGEVYLAERCDPSFAQQVALKLLRPEAVGRAEHFHNERRILATLEHPGIARLVDGGIAADGRPYMAMEYVDGDDLLTHCRHHGLDVAQRLALFRQICEAVSYAHRHLVVHRDLKPSNIHVTPDGQIKLLDFGIARLLVDDDGATHTQALLTPDYAAPEQIEGRIPTTATDVYALGAVLYTLLSGRPPWRGGHSLPSLLQRAERALPPPPSVVAGASSESPISVAQIRGDLDAIVLKALRPEIERRYASASALWDDLERHLQLKPVHARGEHLSYRLRRFLRRRRGWVAAGAVLALTVVAGVSGIVWQSLRAQREADRAQATRDFLIGVFRASDPRVASDKPRGQITARELLDQSAGRITTQFANDPQTEIELLGTVADIYGELGETDRYHALHRQQIELARSRFGDLHPAVIGGLLDDAEECLTQLDDACAQRWLAQADRRLHQAGADQSELRARWWLLRSNLLMHDGQMQQPQEQALQQAIALYARVAPQAPGYVTALSNLGTVYAARLDYHHAASRFQQALAVKVPDLRRDDAERQTIYGNLARALQFEGDIRGAEQAYDEVVDYARRTYGEQARPYWIPAAFRARMMHLLGDRQQAMTQFAALMAQLPRTPSPADAIDAAQVGEWYGNCLAAEGRPLPAIPLLEAAERQYRQAADYDFALPRVRATLGDAYDRAGRTDDARRMLKLALDERVAKDPPDFQPVLAIRERWGRFLLDHGDTRGAKAQFDEVMAQAHDRPLSHIALAQGDLARVALISGDIDGAVHQAKAAIDRFDQAQGFIDVRMGPYLWRIYADALSTAGDASQAAQWRARALAASRRYDAPESPTTRE</sequence>
<organism evidence="9 10">
    <name type="scientific">Solimonas marina</name>
    <dbReference type="NCBI Taxonomy" id="2714601"/>
    <lineage>
        <taxon>Bacteria</taxon>
        <taxon>Pseudomonadati</taxon>
        <taxon>Pseudomonadota</taxon>
        <taxon>Gammaproteobacteria</taxon>
        <taxon>Nevskiales</taxon>
        <taxon>Nevskiaceae</taxon>
        <taxon>Solimonas</taxon>
    </lineage>
</organism>
<feature type="binding site" evidence="6">
    <location>
        <position position="111"/>
    </location>
    <ligand>
        <name>ATP</name>
        <dbReference type="ChEBI" id="CHEBI:30616"/>
    </ligand>
</feature>
<dbReference type="SMART" id="SM00220">
    <property type="entry name" value="S_TKc"/>
    <property type="match status" value="1"/>
</dbReference>
<feature type="transmembrane region" description="Helical" evidence="7">
    <location>
        <begin position="375"/>
        <end position="396"/>
    </location>
</feature>
<evidence type="ECO:0000256" key="7">
    <source>
        <dbReference type="SAM" id="Phobius"/>
    </source>
</evidence>
<evidence type="ECO:0000256" key="2">
    <source>
        <dbReference type="ARBA" id="ARBA00022741"/>
    </source>
</evidence>
<evidence type="ECO:0000313" key="9">
    <source>
        <dbReference type="EMBL" id="NKF23722.1"/>
    </source>
</evidence>
<feature type="domain" description="Protein kinase" evidence="8">
    <location>
        <begin position="80"/>
        <end position="352"/>
    </location>
</feature>
<dbReference type="PANTHER" id="PTHR43289">
    <property type="entry name" value="MITOGEN-ACTIVATED PROTEIN KINASE KINASE KINASE 20-RELATED"/>
    <property type="match status" value="1"/>
</dbReference>
<keyword evidence="7" id="KW-0812">Transmembrane</keyword>
<keyword evidence="5" id="KW-0802">TPR repeat</keyword>
<keyword evidence="10" id="KW-1185">Reference proteome</keyword>
<dbReference type="PANTHER" id="PTHR43289:SF34">
    <property type="entry name" value="SERINE_THREONINE-PROTEIN KINASE YBDM-RELATED"/>
    <property type="match status" value="1"/>
</dbReference>
<evidence type="ECO:0000256" key="5">
    <source>
        <dbReference type="PROSITE-ProRule" id="PRU00339"/>
    </source>
</evidence>
<reference evidence="9" key="1">
    <citation type="submission" date="2020-03" db="EMBL/GenBank/DDBJ databases">
        <title>Solimonas marina sp. nov., isolated from deep seawater of the Pacific Ocean.</title>
        <authorList>
            <person name="Liu X."/>
            <person name="Lai Q."/>
            <person name="Sun F."/>
            <person name="Gai Y."/>
            <person name="Li G."/>
            <person name="Shao Z."/>
        </authorList>
    </citation>
    <scope>NUCLEOTIDE SEQUENCE</scope>
    <source>
        <strain evidence="9">C16B3</strain>
    </source>
</reference>
<dbReference type="SUPFAM" id="SSF56112">
    <property type="entry name" value="Protein kinase-like (PK-like)"/>
    <property type="match status" value="1"/>
</dbReference>
<dbReference type="GO" id="GO:0005524">
    <property type="term" value="F:ATP binding"/>
    <property type="evidence" value="ECO:0007669"/>
    <property type="project" value="UniProtKB-UniRule"/>
</dbReference>
<dbReference type="CDD" id="cd14014">
    <property type="entry name" value="STKc_PknB_like"/>
    <property type="match status" value="1"/>
</dbReference>
<dbReference type="Gene3D" id="1.10.510.10">
    <property type="entry name" value="Transferase(Phosphotransferase) domain 1"/>
    <property type="match status" value="1"/>
</dbReference>
<dbReference type="InterPro" id="IPR017441">
    <property type="entry name" value="Protein_kinase_ATP_BS"/>
</dbReference>
<evidence type="ECO:0000256" key="4">
    <source>
        <dbReference type="ARBA" id="ARBA00022840"/>
    </source>
</evidence>
<dbReference type="PROSITE" id="PS00107">
    <property type="entry name" value="PROTEIN_KINASE_ATP"/>
    <property type="match status" value="1"/>
</dbReference>
<dbReference type="Proteomes" id="UP000653472">
    <property type="component" value="Unassembled WGS sequence"/>
</dbReference>
<keyword evidence="3 9" id="KW-0418">Kinase</keyword>
<feature type="repeat" description="TPR" evidence="5">
    <location>
        <begin position="586"/>
        <end position="619"/>
    </location>
</feature>
<accession>A0A970B5T0</accession>
<dbReference type="InterPro" id="IPR000719">
    <property type="entry name" value="Prot_kinase_dom"/>
</dbReference>
<keyword evidence="1" id="KW-0808">Transferase</keyword>
<dbReference type="SUPFAM" id="SSF48452">
    <property type="entry name" value="TPR-like"/>
    <property type="match status" value="2"/>
</dbReference>
<dbReference type="PROSITE" id="PS50005">
    <property type="entry name" value="TPR"/>
    <property type="match status" value="1"/>
</dbReference>
<evidence type="ECO:0000259" key="8">
    <source>
        <dbReference type="PROSITE" id="PS50011"/>
    </source>
</evidence>
<name>A0A970B5T0_9GAMM</name>
<dbReference type="InterPro" id="IPR011009">
    <property type="entry name" value="Kinase-like_dom_sf"/>
</dbReference>
<dbReference type="Pfam" id="PF00069">
    <property type="entry name" value="Pkinase"/>
    <property type="match status" value="1"/>
</dbReference>
<dbReference type="EMBL" id="JAAVXB010000009">
    <property type="protein sequence ID" value="NKF23722.1"/>
    <property type="molecule type" value="Genomic_DNA"/>
</dbReference>
<dbReference type="GO" id="GO:0004674">
    <property type="term" value="F:protein serine/threonine kinase activity"/>
    <property type="evidence" value="ECO:0007669"/>
    <property type="project" value="TreeGrafter"/>
</dbReference>
<evidence type="ECO:0000256" key="1">
    <source>
        <dbReference type="ARBA" id="ARBA00022679"/>
    </source>
</evidence>
<keyword evidence="7" id="KW-1133">Transmembrane helix</keyword>
<keyword evidence="4 6" id="KW-0067">ATP-binding</keyword>
<dbReference type="RefSeq" id="WP_168149042.1">
    <property type="nucleotide sequence ID" value="NZ_JAAVXB010000009.1"/>
</dbReference>
<proteinExistence type="predicted"/>
<dbReference type="AlphaFoldDB" id="A0A970B5T0"/>
<keyword evidence="2 6" id="KW-0547">Nucleotide-binding</keyword>
<dbReference type="Gene3D" id="3.30.200.20">
    <property type="entry name" value="Phosphorylase Kinase, domain 1"/>
    <property type="match status" value="1"/>
</dbReference>
<comment type="caution">
    <text evidence="9">The sequence shown here is derived from an EMBL/GenBank/DDBJ whole genome shotgun (WGS) entry which is preliminary data.</text>
</comment>
<evidence type="ECO:0000256" key="3">
    <source>
        <dbReference type="ARBA" id="ARBA00022777"/>
    </source>
</evidence>
<dbReference type="InterPro" id="IPR019734">
    <property type="entry name" value="TPR_rpt"/>
</dbReference>
<evidence type="ECO:0000313" key="10">
    <source>
        <dbReference type="Proteomes" id="UP000653472"/>
    </source>
</evidence>
<keyword evidence="7" id="KW-0472">Membrane</keyword>
<gene>
    <name evidence="9" type="ORF">G7Y82_15495</name>
</gene>
<dbReference type="PROSITE" id="PS50011">
    <property type="entry name" value="PROTEIN_KINASE_DOM"/>
    <property type="match status" value="1"/>
</dbReference>
<protein>
    <submittedName>
        <fullName evidence="9">Protein kinase</fullName>
    </submittedName>
</protein>
<dbReference type="InterPro" id="IPR011990">
    <property type="entry name" value="TPR-like_helical_dom_sf"/>
</dbReference>
<evidence type="ECO:0000256" key="6">
    <source>
        <dbReference type="PROSITE-ProRule" id="PRU10141"/>
    </source>
</evidence>
<dbReference type="Gene3D" id="1.25.40.10">
    <property type="entry name" value="Tetratricopeptide repeat domain"/>
    <property type="match status" value="2"/>
</dbReference>